<evidence type="ECO:0000256" key="8">
    <source>
        <dbReference type="PROSITE-ProRule" id="PRU00071"/>
    </source>
</evidence>
<protein>
    <submittedName>
        <fullName evidence="11">Cyclic dof factor 2</fullName>
    </submittedName>
</protein>
<keyword evidence="5 8" id="KW-0238">DNA-binding</keyword>
<dbReference type="PROSITE" id="PS50884">
    <property type="entry name" value="ZF_DOF_2"/>
    <property type="match status" value="1"/>
</dbReference>
<feature type="domain" description="Dof-type" evidence="10">
    <location>
        <begin position="149"/>
        <end position="203"/>
    </location>
</feature>
<keyword evidence="7 8" id="KW-0539">Nucleus</keyword>
<dbReference type="PANTHER" id="PTHR31089">
    <property type="entry name" value="CYCLIC DOF FACTOR 2"/>
    <property type="match status" value="1"/>
</dbReference>
<comment type="caution">
    <text evidence="11">The sequence shown here is derived from an EMBL/GenBank/DDBJ whole genome shotgun (WGS) entry which is preliminary data.</text>
</comment>
<dbReference type="PROSITE" id="PS01361">
    <property type="entry name" value="ZF_DOF_1"/>
    <property type="match status" value="1"/>
</dbReference>
<gene>
    <name evidence="11" type="ORF">BAE44_0002406</name>
</gene>
<sequence length="526" mass="56114">MELAGAASPRSPESHVAPPRPPPHPPEKEKVTAFIFQAYLQFSNTCNCSAIDELVRSRISVLLPLFFSKKFANSPDTGDMKTTGEKPCTHQELDIGQTNSSSLNSSSECENQPPSNDEMTGSESNLETAKTKGDVPIGEKVLKKPDKILPCPRCNSMDTKFCYYNNYNIKQPRHFCKSCQRYWTAGGSMRNIPVGAGRRKSKSSSANCRSILIPGSSVATAVGEASLFPLSINGNQAAVNFGTDSPLCNSMASVLKIGGEQSKNANPASTAQPRNGETQTCSPSTTTSDAPRSESHKGTVSAHQNGVVGHGNGVTSMHPIPFFPGPPFVYPWSPAWNGIPAMAAPVSPAPAEAANYSENGNSSSNVQWNVPPMVPVLPPGFCGPPIPVPVMPPSVWPFITPWPNGAWSTPWLGAGSSVSASSPTSSSTCSDSGSPVLGKHSRDSRPQGDEKAERCLWIPKTLRIDDPDEAAKSSIWTTLGIEPGERGMFRPFQSKPESREQISSSAKVLQANPAALSRSQSFQETT</sequence>
<keyword evidence="2 8" id="KW-0863">Zinc-finger</keyword>
<dbReference type="EMBL" id="LWDX02008775">
    <property type="protein sequence ID" value="OEL36573.1"/>
    <property type="molecule type" value="Genomic_DNA"/>
</dbReference>
<feature type="region of interest" description="Disordered" evidence="9">
    <location>
        <begin position="261"/>
        <end position="311"/>
    </location>
</feature>
<dbReference type="InterPro" id="IPR045174">
    <property type="entry name" value="Dof"/>
</dbReference>
<dbReference type="GO" id="GO:0003700">
    <property type="term" value="F:DNA-binding transcription factor activity"/>
    <property type="evidence" value="ECO:0007669"/>
    <property type="project" value="InterPro"/>
</dbReference>
<proteinExistence type="predicted"/>
<keyword evidence="3" id="KW-0862">Zinc</keyword>
<feature type="region of interest" description="Disordered" evidence="9">
    <location>
        <begin position="1"/>
        <end position="28"/>
    </location>
</feature>
<evidence type="ECO:0000256" key="3">
    <source>
        <dbReference type="ARBA" id="ARBA00022833"/>
    </source>
</evidence>
<feature type="compositionally biased region" description="Basic and acidic residues" evidence="9">
    <location>
        <begin position="440"/>
        <end position="453"/>
    </location>
</feature>
<evidence type="ECO:0000256" key="1">
    <source>
        <dbReference type="ARBA" id="ARBA00022723"/>
    </source>
</evidence>
<evidence type="ECO:0000256" key="5">
    <source>
        <dbReference type="ARBA" id="ARBA00023125"/>
    </source>
</evidence>
<reference evidence="11 12" key="1">
    <citation type="submission" date="2016-09" db="EMBL/GenBank/DDBJ databases">
        <title>The draft genome of Dichanthelium oligosanthes: A C3 panicoid grass species.</title>
        <authorList>
            <person name="Studer A.J."/>
            <person name="Schnable J.C."/>
            <person name="Brutnell T.P."/>
        </authorList>
    </citation>
    <scope>NUCLEOTIDE SEQUENCE [LARGE SCALE GENOMIC DNA]</scope>
    <source>
        <strain evidence="12">cv. Kellogg 1175</strain>
        <tissue evidence="11">Leaf</tissue>
    </source>
</reference>
<evidence type="ECO:0000256" key="6">
    <source>
        <dbReference type="ARBA" id="ARBA00023163"/>
    </source>
</evidence>
<dbReference type="Pfam" id="PF02701">
    <property type="entry name" value="Zn_ribbon_Dof"/>
    <property type="match status" value="1"/>
</dbReference>
<feature type="compositionally biased region" description="Basic and acidic residues" evidence="9">
    <location>
        <begin position="78"/>
        <end position="93"/>
    </location>
</feature>
<feature type="compositionally biased region" description="Polar residues" evidence="9">
    <location>
        <begin position="261"/>
        <end position="290"/>
    </location>
</feature>
<dbReference type="GO" id="GO:0003677">
    <property type="term" value="F:DNA binding"/>
    <property type="evidence" value="ECO:0007669"/>
    <property type="project" value="UniProtKB-UniRule"/>
</dbReference>
<evidence type="ECO:0000256" key="7">
    <source>
        <dbReference type="ARBA" id="ARBA00023242"/>
    </source>
</evidence>
<dbReference type="STRING" id="888268.A0A1E5WGR3"/>
<feature type="compositionally biased region" description="Polar residues" evidence="9">
    <location>
        <begin position="517"/>
        <end position="526"/>
    </location>
</feature>
<evidence type="ECO:0000313" key="11">
    <source>
        <dbReference type="EMBL" id="OEL36573.1"/>
    </source>
</evidence>
<dbReference type="GO" id="GO:0008270">
    <property type="term" value="F:zinc ion binding"/>
    <property type="evidence" value="ECO:0007669"/>
    <property type="project" value="UniProtKB-KW"/>
</dbReference>
<organism evidence="11 12">
    <name type="scientific">Dichanthelium oligosanthes</name>
    <dbReference type="NCBI Taxonomy" id="888268"/>
    <lineage>
        <taxon>Eukaryota</taxon>
        <taxon>Viridiplantae</taxon>
        <taxon>Streptophyta</taxon>
        <taxon>Embryophyta</taxon>
        <taxon>Tracheophyta</taxon>
        <taxon>Spermatophyta</taxon>
        <taxon>Magnoliopsida</taxon>
        <taxon>Liliopsida</taxon>
        <taxon>Poales</taxon>
        <taxon>Poaceae</taxon>
        <taxon>PACMAD clade</taxon>
        <taxon>Panicoideae</taxon>
        <taxon>Panicodae</taxon>
        <taxon>Paniceae</taxon>
        <taxon>Dichantheliinae</taxon>
        <taxon>Dichanthelium</taxon>
    </lineage>
</organism>
<evidence type="ECO:0000259" key="10">
    <source>
        <dbReference type="PROSITE" id="PS50884"/>
    </source>
</evidence>
<comment type="subcellular location">
    <subcellularLocation>
        <location evidence="8">Nucleus</location>
    </subcellularLocation>
</comment>
<feature type="region of interest" description="Disordered" evidence="9">
    <location>
        <begin position="484"/>
        <end position="526"/>
    </location>
</feature>
<keyword evidence="1" id="KW-0479">Metal-binding</keyword>
<keyword evidence="4" id="KW-0805">Transcription regulation</keyword>
<keyword evidence="6" id="KW-0804">Transcription</keyword>
<name>A0A1E5WGR3_9POAL</name>
<dbReference type="AlphaFoldDB" id="A0A1E5WGR3"/>
<keyword evidence="12" id="KW-1185">Reference proteome</keyword>
<dbReference type="OrthoDB" id="1927254at2759"/>
<feature type="compositionally biased region" description="Low complexity" evidence="9">
    <location>
        <begin position="414"/>
        <end position="436"/>
    </location>
</feature>
<feature type="region of interest" description="Disordered" evidence="9">
    <location>
        <begin position="414"/>
        <end position="453"/>
    </location>
</feature>
<dbReference type="GO" id="GO:0005634">
    <property type="term" value="C:nucleus"/>
    <property type="evidence" value="ECO:0007669"/>
    <property type="project" value="UniProtKB-SubCell"/>
</dbReference>
<evidence type="ECO:0000256" key="9">
    <source>
        <dbReference type="SAM" id="MobiDB-lite"/>
    </source>
</evidence>
<evidence type="ECO:0000313" key="12">
    <source>
        <dbReference type="Proteomes" id="UP000095767"/>
    </source>
</evidence>
<dbReference type="InterPro" id="IPR003851">
    <property type="entry name" value="Znf_Dof"/>
</dbReference>
<evidence type="ECO:0000256" key="4">
    <source>
        <dbReference type="ARBA" id="ARBA00023015"/>
    </source>
</evidence>
<dbReference type="Proteomes" id="UP000095767">
    <property type="component" value="Unassembled WGS sequence"/>
</dbReference>
<dbReference type="PANTHER" id="PTHR31089:SF1">
    <property type="entry name" value="CYCLIC DOF FACTOR 3"/>
    <property type="match status" value="1"/>
</dbReference>
<feature type="region of interest" description="Disordered" evidence="9">
    <location>
        <begin position="74"/>
        <end position="133"/>
    </location>
</feature>
<evidence type="ECO:0000256" key="2">
    <source>
        <dbReference type="ARBA" id="ARBA00022771"/>
    </source>
</evidence>
<feature type="compositionally biased region" description="Polar residues" evidence="9">
    <location>
        <begin position="108"/>
        <end position="128"/>
    </location>
</feature>
<accession>A0A1E5WGR3</accession>